<feature type="compositionally biased region" description="Low complexity" evidence="1">
    <location>
        <begin position="42"/>
        <end position="53"/>
    </location>
</feature>
<reference evidence="3" key="1">
    <citation type="submission" date="2013-06" db="EMBL/GenBank/DDBJ databases">
        <authorList>
            <person name="Zhao Q."/>
        </authorList>
    </citation>
    <scope>NUCLEOTIDE SEQUENCE</scope>
    <source>
        <strain evidence="3">cv. W1943</strain>
    </source>
</reference>
<evidence type="ECO:0000313" key="2">
    <source>
        <dbReference type="EnsemblPlants" id="ORUFI07G11710.1"/>
    </source>
</evidence>
<reference evidence="2" key="2">
    <citation type="submission" date="2015-06" db="UniProtKB">
        <authorList>
            <consortium name="EnsemblPlants"/>
        </authorList>
    </citation>
    <scope>IDENTIFICATION</scope>
</reference>
<dbReference type="Proteomes" id="UP000008022">
    <property type="component" value="Unassembled WGS sequence"/>
</dbReference>
<dbReference type="Gramene" id="ORUFI07G11710.1">
    <property type="protein sequence ID" value="ORUFI07G11710.1"/>
    <property type="gene ID" value="ORUFI07G11710"/>
</dbReference>
<protein>
    <submittedName>
        <fullName evidence="2">Uncharacterized protein</fullName>
    </submittedName>
</protein>
<dbReference type="STRING" id="4529.A0A0E0Q762"/>
<proteinExistence type="predicted"/>
<keyword evidence="3" id="KW-1185">Reference proteome</keyword>
<dbReference type="HOGENOM" id="CLU_2100942_0_0_1"/>
<name>A0A0E0Q762_ORYRU</name>
<accession>A0A0E0Q762</accession>
<feature type="region of interest" description="Disordered" evidence="1">
    <location>
        <begin position="1"/>
        <end position="73"/>
    </location>
</feature>
<sequence length="116" mass="11916">MAPAGGKRRTLLDPSDGNNRDRGTLSSPPLCLLGPPPPPPESQSAASGSASGSHHVGVTASSSTPESAVPPTIATDRVAIQSIVVDLELAELMANKLVIEDDDVAMSIDDEMMNDV</sequence>
<evidence type="ECO:0000313" key="3">
    <source>
        <dbReference type="Proteomes" id="UP000008022"/>
    </source>
</evidence>
<evidence type="ECO:0000256" key="1">
    <source>
        <dbReference type="SAM" id="MobiDB-lite"/>
    </source>
</evidence>
<organism evidence="2 3">
    <name type="scientific">Oryza rufipogon</name>
    <name type="common">Brownbeard rice</name>
    <name type="synonym">Asian wild rice</name>
    <dbReference type="NCBI Taxonomy" id="4529"/>
    <lineage>
        <taxon>Eukaryota</taxon>
        <taxon>Viridiplantae</taxon>
        <taxon>Streptophyta</taxon>
        <taxon>Embryophyta</taxon>
        <taxon>Tracheophyta</taxon>
        <taxon>Spermatophyta</taxon>
        <taxon>Magnoliopsida</taxon>
        <taxon>Liliopsida</taxon>
        <taxon>Poales</taxon>
        <taxon>Poaceae</taxon>
        <taxon>BOP clade</taxon>
        <taxon>Oryzoideae</taxon>
        <taxon>Oryzeae</taxon>
        <taxon>Oryzinae</taxon>
        <taxon>Oryza</taxon>
    </lineage>
</organism>
<dbReference type="EnsemblPlants" id="ORUFI07G11710.1">
    <property type="protein sequence ID" value="ORUFI07G11710.1"/>
    <property type="gene ID" value="ORUFI07G11710"/>
</dbReference>
<dbReference type="AlphaFoldDB" id="A0A0E0Q762"/>